<evidence type="ECO:0000256" key="1">
    <source>
        <dbReference type="SAM" id="MobiDB-lite"/>
    </source>
</evidence>
<feature type="non-terminal residue" evidence="2">
    <location>
        <position position="1"/>
    </location>
</feature>
<evidence type="ECO:0000313" key="3">
    <source>
        <dbReference type="Proteomes" id="UP000836402"/>
    </source>
</evidence>
<organism evidence="2 3">
    <name type="scientific">Tilletia caries</name>
    <name type="common">wheat bunt fungus</name>
    <dbReference type="NCBI Taxonomy" id="13290"/>
    <lineage>
        <taxon>Eukaryota</taxon>
        <taxon>Fungi</taxon>
        <taxon>Dikarya</taxon>
        <taxon>Basidiomycota</taxon>
        <taxon>Ustilaginomycotina</taxon>
        <taxon>Exobasidiomycetes</taxon>
        <taxon>Tilletiales</taxon>
        <taxon>Tilletiaceae</taxon>
        <taxon>Tilletia</taxon>
    </lineage>
</organism>
<feature type="region of interest" description="Disordered" evidence="1">
    <location>
        <begin position="218"/>
        <end position="245"/>
    </location>
</feature>
<feature type="region of interest" description="Disordered" evidence="1">
    <location>
        <begin position="334"/>
        <end position="398"/>
    </location>
</feature>
<feature type="compositionally biased region" description="Polar residues" evidence="1">
    <location>
        <begin position="386"/>
        <end position="398"/>
    </location>
</feature>
<accession>A0ABN7J9P9</accession>
<dbReference type="EMBL" id="CAJHJG010006971">
    <property type="protein sequence ID" value="CAD6961283.1"/>
    <property type="molecule type" value="Genomic_DNA"/>
</dbReference>
<keyword evidence="3" id="KW-1185">Reference proteome</keyword>
<feature type="compositionally biased region" description="Basic and acidic residues" evidence="1">
    <location>
        <begin position="343"/>
        <end position="360"/>
    </location>
</feature>
<protein>
    <submittedName>
        <fullName evidence="2">Uncharacterized protein</fullName>
    </submittedName>
</protein>
<feature type="compositionally biased region" description="Polar residues" evidence="1">
    <location>
        <begin position="293"/>
        <end position="306"/>
    </location>
</feature>
<dbReference type="Gene3D" id="3.50.50.60">
    <property type="entry name" value="FAD/NAD(P)-binding domain"/>
    <property type="match status" value="1"/>
</dbReference>
<comment type="caution">
    <text evidence="2">The sequence shown here is derived from an EMBL/GenBank/DDBJ whole genome shotgun (WGS) entry which is preliminary data.</text>
</comment>
<dbReference type="PANTHER" id="PTHR43734:SF4">
    <property type="entry name" value="AMINE OXIDASE DOMAIN-CONTAINING PROTEIN"/>
    <property type="match status" value="1"/>
</dbReference>
<proteinExistence type="predicted"/>
<name>A0ABN7J9P9_9BASI</name>
<sequence length="398" mass="43303">SVLPVDDQVKCIEGMIDAADERVRAKGIPTNFDEWIVRMMGVGIADLFMRPYNFKVWAVPTTQLVVSNTLNKKVAGNWGPNATFKFPAFGGTGAIWKAVAKTLPSDKLLFKKRVAKIDAKGHLAHLEDGSSVQYKHLITTMELDFLVNNSENVEPKSHGIMKAAVREGLVYSSTHVIGIGIRGVLPPRIGDKCWLYFPEDDSPFYRATIFSNGVRSLTAGSQNDEQGNGNPSFRPSFPTGGAAGRSASSSLDAVICPGTEARSTSFLPLPTWLEELHLALRFDGSHPRALVSARTNASDQDATSRSPVRLRSPGTVFISNSINKKENETVVDMTGEAVTLRTPKGELAKQRRQDKKDKSKTAAANGNREHHSVHSPRGTHSVRQGPATSSATNTFKHS</sequence>
<dbReference type="PANTHER" id="PTHR43734">
    <property type="entry name" value="PHYTOENE DESATURASE"/>
    <property type="match status" value="1"/>
</dbReference>
<dbReference type="SUPFAM" id="SSF51905">
    <property type="entry name" value="FAD/NAD(P)-binding domain"/>
    <property type="match status" value="1"/>
</dbReference>
<gene>
    <name evidence="2" type="ORF">JKIAZH3_G9260</name>
</gene>
<dbReference type="Proteomes" id="UP000836402">
    <property type="component" value="Unassembled WGS sequence"/>
</dbReference>
<feature type="region of interest" description="Disordered" evidence="1">
    <location>
        <begin position="293"/>
        <end position="312"/>
    </location>
</feature>
<evidence type="ECO:0000313" key="2">
    <source>
        <dbReference type="EMBL" id="CAD6961283.1"/>
    </source>
</evidence>
<feature type="compositionally biased region" description="Polar residues" evidence="1">
    <location>
        <begin position="218"/>
        <end position="233"/>
    </location>
</feature>
<dbReference type="InterPro" id="IPR036188">
    <property type="entry name" value="FAD/NAD-bd_sf"/>
</dbReference>
<reference evidence="2" key="1">
    <citation type="submission" date="2020-10" db="EMBL/GenBank/DDBJ databases">
        <authorList>
            <person name="Sedaghatjoo S."/>
        </authorList>
    </citation>
    <scope>NUCLEOTIDE SEQUENCE</scope>
    <source>
        <strain evidence="2">AZH3</strain>
    </source>
</reference>